<keyword evidence="1" id="KW-0732">Signal</keyword>
<dbReference type="AlphaFoldDB" id="A0A5C1QHV8"/>
<dbReference type="Proteomes" id="UP000324209">
    <property type="component" value="Chromosome"/>
</dbReference>
<gene>
    <name evidence="2" type="ORF">EXM22_03565</name>
</gene>
<feature type="signal peptide" evidence="1">
    <location>
        <begin position="1"/>
        <end position="27"/>
    </location>
</feature>
<dbReference type="KEGG" id="ock:EXM22_03565"/>
<protein>
    <submittedName>
        <fullName evidence="2">ABC transporter substrate-binding protein</fullName>
    </submittedName>
</protein>
<keyword evidence="3" id="KW-1185">Reference proteome</keyword>
<evidence type="ECO:0000256" key="1">
    <source>
        <dbReference type="SAM" id="SignalP"/>
    </source>
</evidence>
<dbReference type="EMBL" id="CP036150">
    <property type="protein sequence ID" value="QEN07107.1"/>
    <property type="molecule type" value="Genomic_DNA"/>
</dbReference>
<feature type="chain" id="PRO_5022796288" evidence="1">
    <location>
        <begin position="28"/>
        <end position="249"/>
    </location>
</feature>
<organism evidence="2 3">
    <name type="scientific">Oceanispirochaeta crateris</name>
    <dbReference type="NCBI Taxonomy" id="2518645"/>
    <lineage>
        <taxon>Bacteria</taxon>
        <taxon>Pseudomonadati</taxon>
        <taxon>Spirochaetota</taxon>
        <taxon>Spirochaetia</taxon>
        <taxon>Spirochaetales</taxon>
        <taxon>Spirochaetaceae</taxon>
        <taxon>Oceanispirochaeta</taxon>
    </lineage>
</organism>
<proteinExistence type="predicted"/>
<sequence length="249" mass="27760">MKSITKWTLLVLFISFGLNLSAQSVVATNGWTASFAQLAGADDVLILAPSDMKHPPEYEISLKEMQIVAQADYLVFAGYEAMMGRIRESLGDESQLKMIQITTVNSQQMIHESVMKIAEVLGTQSVAAENLKNLDDFFDLWRKDLSWHQEMLSSVIVHFHQNGPAGSLGIKPLMVFGPAPPTLGENAEVLKIKPALIIDNYHNPVADPFLEMDEEPAIVRWINFPGTEGTTTLMDVLEYNRKQLNQVLD</sequence>
<reference evidence="2 3" key="1">
    <citation type="submission" date="2019-02" db="EMBL/GenBank/DDBJ databases">
        <title>Complete Genome Sequence and Methylome Analysis of free living Spirochaetas.</title>
        <authorList>
            <person name="Fomenkov A."/>
            <person name="Dubinina G."/>
            <person name="Leshcheva N."/>
            <person name="Mikheeva N."/>
            <person name="Grabovich M."/>
            <person name="Vincze T."/>
            <person name="Roberts R.J."/>
        </authorList>
    </citation>
    <scope>NUCLEOTIDE SEQUENCE [LARGE SCALE GENOMIC DNA]</scope>
    <source>
        <strain evidence="2 3">K2</strain>
    </source>
</reference>
<name>A0A5C1QHV8_9SPIO</name>
<dbReference type="RefSeq" id="WP_149485189.1">
    <property type="nucleotide sequence ID" value="NZ_CP036150.1"/>
</dbReference>
<evidence type="ECO:0000313" key="2">
    <source>
        <dbReference type="EMBL" id="QEN07107.1"/>
    </source>
</evidence>
<dbReference type="SUPFAM" id="SSF53807">
    <property type="entry name" value="Helical backbone' metal receptor"/>
    <property type="match status" value="1"/>
</dbReference>
<evidence type="ECO:0000313" key="3">
    <source>
        <dbReference type="Proteomes" id="UP000324209"/>
    </source>
</evidence>
<dbReference type="OrthoDB" id="1951467at2"/>
<accession>A0A5C1QHV8</accession>